<keyword evidence="4 7" id="KW-0560">Oxidoreductase</keyword>
<evidence type="ECO:0000313" key="7">
    <source>
        <dbReference type="EMBL" id="MBE1486613.1"/>
    </source>
</evidence>
<reference evidence="7" key="1">
    <citation type="submission" date="2020-10" db="EMBL/GenBank/DDBJ databases">
        <title>Sequencing the genomes of 1000 actinobacteria strains.</title>
        <authorList>
            <person name="Klenk H.-P."/>
        </authorList>
    </citation>
    <scope>NUCLEOTIDE SEQUENCE</scope>
    <source>
        <strain evidence="7">DSM 46832</strain>
    </source>
</reference>
<keyword evidence="2" id="KW-0285">Flavoprotein</keyword>
<dbReference type="SUPFAM" id="SSF51905">
    <property type="entry name" value="FAD/NAD(P)-binding domain"/>
    <property type="match status" value="1"/>
</dbReference>
<evidence type="ECO:0000256" key="3">
    <source>
        <dbReference type="ARBA" id="ARBA00022827"/>
    </source>
</evidence>
<organism evidence="7 8">
    <name type="scientific">Plantactinospora soyae</name>
    <dbReference type="NCBI Taxonomy" id="1544732"/>
    <lineage>
        <taxon>Bacteria</taxon>
        <taxon>Bacillati</taxon>
        <taxon>Actinomycetota</taxon>
        <taxon>Actinomycetes</taxon>
        <taxon>Micromonosporales</taxon>
        <taxon>Micromonosporaceae</taxon>
        <taxon>Plantactinospora</taxon>
    </lineage>
</organism>
<protein>
    <submittedName>
        <fullName evidence="7">L-2-hydroxyglutarate oxidase</fullName>
        <ecNumber evidence="7">1.1.3.-</ecNumber>
    </submittedName>
</protein>
<dbReference type="GO" id="GO:0047545">
    <property type="term" value="F:(S)-2-hydroxyglutarate dehydrogenase activity"/>
    <property type="evidence" value="ECO:0007669"/>
    <property type="project" value="TreeGrafter"/>
</dbReference>
<evidence type="ECO:0000256" key="2">
    <source>
        <dbReference type="ARBA" id="ARBA00022630"/>
    </source>
</evidence>
<dbReference type="Proteomes" id="UP000649753">
    <property type="component" value="Unassembled WGS sequence"/>
</dbReference>
<dbReference type="InterPro" id="IPR036188">
    <property type="entry name" value="FAD/NAD-bd_sf"/>
</dbReference>
<dbReference type="PANTHER" id="PTHR43104">
    <property type="entry name" value="L-2-HYDROXYGLUTARATE DEHYDROGENASE, MITOCHONDRIAL"/>
    <property type="match status" value="1"/>
</dbReference>
<feature type="domain" description="FAD dependent oxidoreductase" evidence="6">
    <location>
        <begin position="4"/>
        <end position="391"/>
    </location>
</feature>
<gene>
    <name evidence="7" type="ORF">H4W31_002251</name>
</gene>
<dbReference type="NCBIfam" id="NF008726">
    <property type="entry name" value="PRK11728.1"/>
    <property type="match status" value="1"/>
</dbReference>
<keyword evidence="8" id="KW-1185">Reference proteome</keyword>
<dbReference type="EC" id="1.1.3.-" evidence="7"/>
<dbReference type="PANTHER" id="PTHR43104:SF2">
    <property type="entry name" value="L-2-HYDROXYGLUTARATE DEHYDROGENASE, MITOCHONDRIAL"/>
    <property type="match status" value="1"/>
</dbReference>
<dbReference type="Pfam" id="PF01266">
    <property type="entry name" value="DAO"/>
    <property type="match status" value="1"/>
</dbReference>
<evidence type="ECO:0000256" key="4">
    <source>
        <dbReference type="ARBA" id="ARBA00023002"/>
    </source>
</evidence>
<sequence>MTRYVVVGGGILGLAVAHRLRTDRPGAEVTVLEKEAGWAAHQTGHNSGVIHAGVYYRPGSLKATLCRAGSVSMARFCAEQGLPYEICGKLIVAVEADELPRLHALHERAVANGLPVSLIGAIEAAEYEPNVTAVAALRVDSTGIVDFGAVCRRLAELLAESGAELRLNTRVTGIRAWRGGVLVSTSAGEVTGDVLVNCAGLHADRIARLAGVDPPARIVPFRGEYYELVPGRRDLVRGLIYPVPDPQFPFLGVHLTRMIDGSVHAGPNAVLATAREGYSWRRFDPRDVWEQASYPGLWALARRHYRYGLTEVTRSLSRRRFAASLARLVPELTEADIVPAGAGVRAQAIRPDGGLVDDFLLVEADRQVHVLNAPSPAATSSFEIARYIVDRLPADGSPR</sequence>
<dbReference type="Gene3D" id="3.30.9.10">
    <property type="entry name" value="D-Amino Acid Oxidase, subunit A, domain 2"/>
    <property type="match status" value="1"/>
</dbReference>
<name>A0A927QYJ5_9ACTN</name>
<dbReference type="AlphaFoldDB" id="A0A927QYJ5"/>
<dbReference type="Gene3D" id="3.50.50.60">
    <property type="entry name" value="FAD/NAD(P)-binding domain"/>
    <property type="match status" value="1"/>
</dbReference>
<dbReference type="RefSeq" id="WP_192766606.1">
    <property type="nucleotide sequence ID" value="NZ_JADBEB010000001.1"/>
</dbReference>
<keyword evidence="3" id="KW-0274">FAD</keyword>
<evidence type="ECO:0000313" key="8">
    <source>
        <dbReference type="Proteomes" id="UP000649753"/>
    </source>
</evidence>
<evidence type="ECO:0000256" key="5">
    <source>
        <dbReference type="ARBA" id="ARBA00037941"/>
    </source>
</evidence>
<dbReference type="GO" id="GO:0005737">
    <property type="term" value="C:cytoplasm"/>
    <property type="evidence" value="ECO:0007669"/>
    <property type="project" value="TreeGrafter"/>
</dbReference>
<comment type="cofactor">
    <cofactor evidence="1">
        <name>FAD</name>
        <dbReference type="ChEBI" id="CHEBI:57692"/>
    </cofactor>
</comment>
<comment type="caution">
    <text evidence="7">The sequence shown here is derived from an EMBL/GenBank/DDBJ whole genome shotgun (WGS) entry which is preliminary data.</text>
</comment>
<evidence type="ECO:0000256" key="1">
    <source>
        <dbReference type="ARBA" id="ARBA00001974"/>
    </source>
</evidence>
<dbReference type="EMBL" id="JADBEB010000001">
    <property type="protein sequence ID" value="MBE1486613.1"/>
    <property type="molecule type" value="Genomic_DNA"/>
</dbReference>
<accession>A0A927QYJ5</accession>
<evidence type="ECO:0000259" key="6">
    <source>
        <dbReference type="Pfam" id="PF01266"/>
    </source>
</evidence>
<dbReference type="InterPro" id="IPR006076">
    <property type="entry name" value="FAD-dep_OxRdtase"/>
</dbReference>
<proteinExistence type="inferred from homology"/>
<comment type="similarity">
    <text evidence="5">Belongs to the L2HGDH family.</text>
</comment>